<feature type="region of interest" description="Disordered" evidence="1">
    <location>
        <begin position="61"/>
        <end position="154"/>
    </location>
</feature>
<proteinExistence type="predicted"/>
<gene>
    <name evidence="2" type="primary">LOC123145043</name>
</gene>
<reference evidence="2" key="2">
    <citation type="submission" date="2018-10" db="UniProtKB">
        <authorList>
            <consortium name="EnsemblPlants"/>
        </authorList>
    </citation>
    <scope>IDENTIFICATION</scope>
</reference>
<keyword evidence="3" id="KW-1185">Reference proteome</keyword>
<protein>
    <submittedName>
        <fullName evidence="2">Uncharacterized protein</fullName>
    </submittedName>
</protein>
<dbReference type="PANTHER" id="PTHR33625:SF7">
    <property type="entry name" value="OS02G0657700 PROTEIN"/>
    <property type="match status" value="1"/>
</dbReference>
<evidence type="ECO:0000313" key="2">
    <source>
        <dbReference type="EnsemblPlants" id="TraesCS6D02G232300.1"/>
    </source>
</evidence>
<evidence type="ECO:0000256" key="1">
    <source>
        <dbReference type="SAM" id="MobiDB-lite"/>
    </source>
</evidence>
<dbReference type="OMA" id="KWIFQNT"/>
<sequence length="413" mass="45219">MSTLNTARNQTRWCKLGDPKQYSTSPSLLLDMKPHRNGFRNQLPCQYSVLVISYPHTRAHGDEAVRTHQQRQKKIGLDSAGEGEPSPSSPPMRNPPGRHLLRVATRAVRSSSGFGGASTSATSPGAASSGGRPRSRGGGGGGMLLRATSPPPPSAVAAAACWESRTLRRDGEDDWEEVVVAAADGAAPGAGDAEVDSDYRVVFWSPPTGDEVRAAFSSIQEVFEGSYYDVNSDETEKQLALLSNSEHSSSTNSSGSDDWVEPAAYVLNSTALLTREHRNVLDAFRLLQRDPNVQKMVMSLSCDRTVWDAVMNNEAVQEFRRSFQDGKEVNRKGNSCGPAVVLKWILANTQAKITEFFDNIAKIVSMLFHPQSDEDKPDLYSDAVKVSFMLSVFVFIVVAVARTNYEPWDFEVW</sequence>
<dbReference type="Gramene" id="TraesCS6D03G0568600.1">
    <property type="protein sequence ID" value="TraesCS6D03G0568600.1.CDS"/>
    <property type="gene ID" value="TraesCS6D03G0568600"/>
</dbReference>
<organism evidence="2">
    <name type="scientific">Triticum aestivum</name>
    <name type="common">Wheat</name>
    <dbReference type="NCBI Taxonomy" id="4565"/>
    <lineage>
        <taxon>Eukaryota</taxon>
        <taxon>Viridiplantae</taxon>
        <taxon>Streptophyta</taxon>
        <taxon>Embryophyta</taxon>
        <taxon>Tracheophyta</taxon>
        <taxon>Spermatophyta</taxon>
        <taxon>Magnoliopsida</taxon>
        <taxon>Liliopsida</taxon>
        <taxon>Poales</taxon>
        <taxon>Poaceae</taxon>
        <taxon>BOP clade</taxon>
        <taxon>Pooideae</taxon>
        <taxon>Triticodae</taxon>
        <taxon>Triticeae</taxon>
        <taxon>Triticinae</taxon>
        <taxon>Triticum</taxon>
    </lineage>
</organism>
<dbReference type="Gramene" id="TraesROB_scaffold_008985_01G000200.1">
    <property type="protein sequence ID" value="TraesROB_scaffold_008985_01G000200.1"/>
    <property type="gene ID" value="TraesROB_scaffold_008985_01G000200"/>
</dbReference>
<dbReference type="PANTHER" id="PTHR33625">
    <property type="entry name" value="OS08G0179900 PROTEIN"/>
    <property type="match status" value="1"/>
</dbReference>
<feature type="compositionally biased region" description="Low complexity" evidence="1">
    <location>
        <begin position="109"/>
        <end position="132"/>
    </location>
</feature>
<dbReference type="STRING" id="4565.A0A3B6QGA1"/>
<name>A0A3B6QGA1_WHEAT</name>
<dbReference type="Gramene" id="TraesWEE_scaffold_026265_01G000100.1">
    <property type="protein sequence ID" value="TraesWEE_scaffold_026265_01G000100.1"/>
    <property type="gene ID" value="TraesWEE_scaffold_026265_01G000100"/>
</dbReference>
<dbReference type="Gramene" id="TraesCS6D02G232300.1">
    <property type="protein sequence ID" value="TraesCS6D02G232300.1"/>
    <property type="gene ID" value="TraesCS6D02G232300"/>
</dbReference>
<dbReference type="Gramene" id="TraesRN6D0100603100.1">
    <property type="protein sequence ID" value="TraesRN6D0100603100.1"/>
    <property type="gene ID" value="TraesRN6D0100603100"/>
</dbReference>
<evidence type="ECO:0000313" key="3">
    <source>
        <dbReference type="Proteomes" id="UP000019116"/>
    </source>
</evidence>
<reference evidence="2" key="1">
    <citation type="submission" date="2018-08" db="EMBL/GenBank/DDBJ databases">
        <authorList>
            <person name="Rossello M."/>
        </authorList>
    </citation>
    <scope>NUCLEOTIDE SEQUENCE [LARGE SCALE GENOMIC DNA]</scope>
    <source>
        <strain evidence="2">cv. Chinese Spring</strain>
    </source>
</reference>
<dbReference type="Proteomes" id="UP000019116">
    <property type="component" value="Chromosome 6D"/>
</dbReference>
<accession>A0A3B6QGA1</accession>
<dbReference type="OrthoDB" id="737041at2759"/>
<dbReference type="EnsemblPlants" id="TraesCS6D02G232300.1">
    <property type="protein sequence ID" value="TraesCS6D02G232300.1"/>
    <property type="gene ID" value="TraesCS6D02G232300"/>
</dbReference>
<dbReference type="Gramene" id="TraesCLE_scaffold_069108_01G000200.1">
    <property type="protein sequence ID" value="TraesCLE_scaffold_069108_01G000200.1"/>
    <property type="gene ID" value="TraesCLE_scaffold_069108_01G000200"/>
</dbReference>
<dbReference type="Gramene" id="TraesCAD_scaffold_054782_01G000200.1">
    <property type="protein sequence ID" value="TraesCAD_scaffold_054782_01G000200.1"/>
    <property type="gene ID" value="TraesCAD_scaffold_054782_01G000200"/>
</dbReference>
<dbReference type="AlphaFoldDB" id="A0A3B6QGA1"/>